<evidence type="ECO:0000313" key="2">
    <source>
        <dbReference type="Proteomes" id="UP000032142"/>
    </source>
</evidence>
<organism evidence="1 2">
    <name type="scientific">Gossypium arboreum</name>
    <name type="common">Tree cotton</name>
    <name type="synonym">Gossypium nanking</name>
    <dbReference type="NCBI Taxonomy" id="29729"/>
    <lineage>
        <taxon>Eukaryota</taxon>
        <taxon>Viridiplantae</taxon>
        <taxon>Streptophyta</taxon>
        <taxon>Embryophyta</taxon>
        <taxon>Tracheophyta</taxon>
        <taxon>Spermatophyta</taxon>
        <taxon>Magnoliopsida</taxon>
        <taxon>eudicotyledons</taxon>
        <taxon>Gunneridae</taxon>
        <taxon>Pentapetalae</taxon>
        <taxon>rosids</taxon>
        <taxon>malvids</taxon>
        <taxon>Malvales</taxon>
        <taxon>Malvaceae</taxon>
        <taxon>Malvoideae</taxon>
        <taxon>Gossypium</taxon>
    </lineage>
</organism>
<gene>
    <name evidence="1" type="ORF">F383_07244</name>
</gene>
<dbReference type="Proteomes" id="UP000032142">
    <property type="component" value="Unassembled WGS sequence"/>
</dbReference>
<proteinExistence type="predicted"/>
<evidence type="ECO:0000313" key="1">
    <source>
        <dbReference type="EMBL" id="KHG22587.1"/>
    </source>
</evidence>
<keyword evidence="2" id="KW-1185">Reference proteome</keyword>
<reference evidence="2" key="1">
    <citation type="submission" date="2014-09" db="EMBL/GenBank/DDBJ databases">
        <authorList>
            <person name="Mudge J."/>
            <person name="Ramaraj T."/>
            <person name="Lindquist I.E."/>
            <person name="Bharti A.K."/>
            <person name="Sundararajan A."/>
            <person name="Cameron C.T."/>
            <person name="Woodward J.E."/>
            <person name="May G.D."/>
            <person name="Brubaker C."/>
            <person name="Broadhvest J."/>
            <person name="Wilkins T.A."/>
        </authorList>
    </citation>
    <scope>NUCLEOTIDE SEQUENCE</scope>
    <source>
        <strain evidence="2">cv. AKA8401</strain>
    </source>
</reference>
<dbReference type="AlphaFoldDB" id="A0A0B0PCJ0"/>
<name>A0A0B0PCJ0_GOSAR</name>
<dbReference type="EMBL" id="KN422199">
    <property type="protein sequence ID" value="KHG22587.1"/>
    <property type="molecule type" value="Genomic_DNA"/>
</dbReference>
<protein>
    <submittedName>
        <fullName evidence="1">Uncharacterized protein</fullName>
    </submittedName>
</protein>
<sequence>MENHFQNIENQINQRTVLV</sequence>
<accession>A0A0B0PCJ0</accession>